<keyword evidence="3" id="KW-1185">Reference proteome</keyword>
<dbReference type="RefSeq" id="WP_098408755.1">
    <property type="nucleotide sequence ID" value="NZ_PDJE01000001.1"/>
</dbReference>
<evidence type="ECO:0000313" key="3">
    <source>
        <dbReference type="Proteomes" id="UP000221369"/>
    </source>
</evidence>
<feature type="domain" description="Spore protein YkvP/CgeB glycosyl transferase-like" evidence="1">
    <location>
        <begin position="183"/>
        <end position="302"/>
    </location>
</feature>
<proteinExistence type="predicted"/>
<name>A0A2A9E0P5_9MICO</name>
<dbReference type="GO" id="GO:0016740">
    <property type="term" value="F:transferase activity"/>
    <property type="evidence" value="ECO:0007669"/>
    <property type="project" value="UniProtKB-KW"/>
</dbReference>
<comment type="caution">
    <text evidence="2">The sequence shown here is derived from an EMBL/GenBank/DDBJ whole genome shotgun (WGS) entry which is preliminary data.</text>
</comment>
<dbReference type="EMBL" id="PDJE01000001">
    <property type="protein sequence ID" value="PFG31792.1"/>
    <property type="molecule type" value="Genomic_DNA"/>
</dbReference>
<evidence type="ECO:0000259" key="1">
    <source>
        <dbReference type="Pfam" id="PF13524"/>
    </source>
</evidence>
<dbReference type="Gene3D" id="3.40.50.2000">
    <property type="entry name" value="Glycogen Phosphorylase B"/>
    <property type="match status" value="1"/>
</dbReference>
<dbReference type="Proteomes" id="UP000221369">
    <property type="component" value="Unassembled WGS sequence"/>
</dbReference>
<dbReference type="AlphaFoldDB" id="A0A2A9E0P5"/>
<keyword evidence="2" id="KW-0808">Transferase</keyword>
<accession>A0A2A9E0P5</accession>
<reference evidence="2 3" key="1">
    <citation type="submission" date="2017-10" db="EMBL/GenBank/DDBJ databases">
        <title>Sequencing the genomes of 1000 actinobacteria strains.</title>
        <authorList>
            <person name="Klenk H.-P."/>
        </authorList>
    </citation>
    <scope>NUCLEOTIDE SEQUENCE [LARGE SCALE GENOMIC DNA]</scope>
    <source>
        <strain evidence="2 3">DSM 21798</strain>
    </source>
</reference>
<protein>
    <submittedName>
        <fullName evidence="2">Glycosyl transferase family 1</fullName>
    </submittedName>
</protein>
<gene>
    <name evidence="2" type="ORF">ATJ78_2772</name>
</gene>
<organism evidence="2 3">
    <name type="scientific">Paramicrobacterium agarici</name>
    <dbReference type="NCBI Taxonomy" id="630514"/>
    <lineage>
        <taxon>Bacteria</taxon>
        <taxon>Bacillati</taxon>
        <taxon>Actinomycetota</taxon>
        <taxon>Actinomycetes</taxon>
        <taxon>Micrococcales</taxon>
        <taxon>Microbacteriaceae</taxon>
        <taxon>Paramicrobacterium</taxon>
    </lineage>
</organism>
<sequence length="337" mass="37109">MNILFWHAHGGWADAFVRGEHTYLLPTTPDRGPFGLGRAGRDWPTNAVEVSPDALATADVDVVVLQRLEELEFAEQWLGRKLGRDVPAVFVEHNTPKGDVPHSVHPLSDRSDVAIVHVTHFNSLMWDTGHTPTTVVEHGIPDPGLLYTGDVERFGAVINEPVRRARVSGSDLLPRFARVAPVDVFGIGAERIPELYPDSDGGVSGAGDLPTQSLHESLAKRRAYLHTTRWTSLGLSLLEAMHLGMPVLTLGTTEAFRAVPPEAGAISSDVDDLVRAARQLLDDPDEARRRGARAREYALEHYGLPAFLDRWNQVLDDTVSTARRRSSSRAPIERTVR</sequence>
<evidence type="ECO:0000313" key="2">
    <source>
        <dbReference type="EMBL" id="PFG31792.1"/>
    </source>
</evidence>
<dbReference type="SUPFAM" id="SSF53756">
    <property type="entry name" value="UDP-Glycosyltransferase/glycogen phosphorylase"/>
    <property type="match status" value="1"/>
</dbReference>
<dbReference type="Pfam" id="PF13524">
    <property type="entry name" value="Glyco_trans_1_2"/>
    <property type="match status" value="1"/>
</dbReference>
<dbReference type="InterPro" id="IPR055259">
    <property type="entry name" value="YkvP/CgeB_Glyco_trans-like"/>
</dbReference>